<feature type="compositionally biased region" description="Polar residues" evidence="1">
    <location>
        <begin position="39"/>
        <end position="54"/>
    </location>
</feature>
<dbReference type="Proteomes" id="UP001603857">
    <property type="component" value="Unassembled WGS sequence"/>
</dbReference>
<dbReference type="AlphaFoldDB" id="A0ABD1LKJ3"/>
<feature type="region of interest" description="Disordered" evidence="1">
    <location>
        <begin position="1"/>
        <end position="96"/>
    </location>
</feature>
<proteinExistence type="predicted"/>
<evidence type="ECO:0000313" key="2">
    <source>
        <dbReference type="EMBL" id="KAL2323480.1"/>
    </source>
</evidence>
<organism evidence="2 3">
    <name type="scientific">Flemingia macrophylla</name>
    <dbReference type="NCBI Taxonomy" id="520843"/>
    <lineage>
        <taxon>Eukaryota</taxon>
        <taxon>Viridiplantae</taxon>
        <taxon>Streptophyta</taxon>
        <taxon>Embryophyta</taxon>
        <taxon>Tracheophyta</taxon>
        <taxon>Spermatophyta</taxon>
        <taxon>Magnoliopsida</taxon>
        <taxon>eudicotyledons</taxon>
        <taxon>Gunneridae</taxon>
        <taxon>Pentapetalae</taxon>
        <taxon>rosids</taxon>
        <taxon>fabids</taxon>
        <taxon>Fabales</taxon>
        <taxon>Fabaceae</taxon>
        <taxon>Papilionoideae</taxon>
        <taxon>50 kb inversion clade</taxon>
        <taxon>NPAAA clade</taxon>
        <taxon>indigoferoid/millettioid clade</taxon>
        <taxon>Phaseoleae</taxon>
        <taxon>Flemingia</taxon>
    </lineage>
</organism>
<feature type="compositionally biased region" description="Basic and acidic residues" evidence="1">
    <location>
        <begin position="24"/>
        <end position="38"/>
    </location>
</feature>
<dbReference type="PANTHER" id="PTHR31317">
    <property type="entry name" value="OS08G0163500 PROTEIN"/>
    <property type="match status" value="1"/>
</dbReference>
<evidence type="ECO:0000313" key="3">
    <source>
        <dbReference type="Proteomes" id="UP001603857"/>
    </source>
</evidence>
<dbReference type="InterPro" id="IPR010410">
    <property type="entry name" value="DUF1005"/>
</dbReference>
<protein>
    <submittedName>
        <fullName evidence="2">Uncharacterized protein</fullName>
    </submittedName>
</protein>
<dbReference type="EMBL" id="JBGMDY010000009">
    <property type="protein sequence ID" value="KAL2323480.1"/>
    <property type="molecule type" value="Genomic_DNA"/>
</dbReference>
<dbReference type="Pfam" id="PF06219">
    <property type="entry name" value="DUF1005"/>
    <property type="match status" value="1"/>
</dbReference>
<reference evidence="2 3" key="1">
    <citation type="submission" date="2024-08" db="EMBL/GenBank/DDBJ databases">
        <title>Insights into the chromosomal genome structure of Flemingia macrophylla.</title>
        <authorList>
            <person name="Ding Y."/>
            <person name="Zhao Y."/>
            <person name="Bi W."/>
            <person name="Wu M."/>
            <person name="Zhao G."/>
            <person name="Gong Y."/>
            <person name="Li W."/>
            <person name="Zhang P."/>
        </authorList>
    </citation>
    <scope>NUCLEOTIDE SEQUENCE [LARGE SCALE GENOMIC DNA]</scope>
    <source>
        <strain evidence="2">DYQJB</strain>
        <tissue evidence="2">Leaf</tissue>
    </source>
</reference>
<name>A0ABD1LKJ3_9FABA</name>
<sequence>MRTRGRGKGVIGGGGENEEDEVTDDKRGGGDGEQERRSLQASTLRSTTTANATNPPLREPGERIRPWPRLPWSRLSLPRPIPTESATPTPVRGSSFAPATGAWKPWGWLKAWCKRNGSDDLDYRFELISDTNDGMSATGIVLAESMLSSNKGGKFVINISYRDSGGSNGRTTLGSTTTPACSLRSCGDYVYELWPYCMYRGFVMSASVEGEGRCSKLTVEVNVPHVNCMEDVALVVTVYISVDACKLFF</sequence>
<accession>A0ABD1LKJ3</accession>
<evidence type="ECO:0000256" key="1">
    <source>
        <dbReference type="SAM" id="MobiDB-lite"/>
    </source>
</evidence>
<dbReference type="PANTHER" id="PTHR31317:SF3">
    <property type="entry name" value="OS07G0133500 PROTEIN"/>
    <property type="match status" value="1"/>
</dbReference>
<keyword evidence="3" id="KW-1185">Reference proteome</keyword>
<comment type="caution">
    <text evidence="2">The sequence shown here is derived from an EMBL/GenBank/DDBJ whole genome shotgun (WGS) entry which is preliminary data.</text>
</comment>
<gene>
    <name evidence="2" type="ORF">Fmac_027859</name>
</gene>